<dbReference type="PROSITE" id="PS50112">
    <property type="entry name" value="PAS"/>
    <property type="match status" value="1"/>
</dbReference>
<feature type="domain" description="PAC" evidence="3">
    <location>
        <begin position="432"/>
        <end position="483"/>
    </location>
</feature>
<keyword evidence="5" id="KW-1185">Reference proteome</keyword>
<dbReference type="InterPro" id="IPR013655">
    <property type="entry name" value="PAS_fold_3"/>
</dbReference>
<dbReference type="PANTHER" id="PTHR44757:SF2">
    <property type="entry name" value="BIOFILM ARCHITECTURE MAINTENANCE PROTEIN MBAA"/>
    <property type="match status" value="1"/>
</dbReference>
<feature type="domain" description="PAS" evidence="2">
    <location>
        <begin position="491"/>
        <end position="561"/>
    </location>
</feature>
<dbReference type="InterPro" id="IPR052155">
    <property type="entry name" value="Biofilm_reg_signaling"/>
</dbReference>
<dbReference type="Pfam" id="PF08447">
    <property type="entry name" value="PAS_3"/>
    <property type="match status" value="1"/>
</dbReference>
<dbReference type="NCBIfam" id="TIGR00229">
    <property type="entry name" value="sensory_box"/>
    <property type="match status" value="3"/>
</dbReference>
<dbReference type="InterPro" id="IPR035965">
    <property type="entry name" value="PAS-like_dom_sf"/>
</dbReference>
<dbReference type="SMART" id="SM00086">
    <property type="entry name" value="PAC"/>
    <property type="match status" value="3"/>
</dbReference>
<dbReference type="SMART" id="SM00091">
    <property type="entry name" value="PAS"/>
    <property type="match status" value="4"/>
</dbReference>
<dbReference type="Pfam" id="PF13426">
    <property type="entry name" value="PAS_9"/>
    <property type="match status" value="1"/>
</dbReference>
<sequence>MRNSGTYSVLATDMQGNIMYVNPCYNNRFARVRDMRGGLNFSDTIHPEDSAMTLEAAVSCMAHPDQPVTLMLRKPGPDTDSWILTRWEFSLIQDAEQNPLGILAVGHDATKEEENRKETEDTKVRLEAILNSTSDGHILVGRDFKLQSFNKAAALAAQQVFGKPLYNGCNIYDFVLPENLQEFKQDAAKALAGKTIKKDKNINGFWFQFRYYPVYGARKEVVGFTLNTTNIDERKKAEEYRRALLTNLPDDLYVVRSDGSITDIQLQGKKDTAGLTTQFLHHIFTKETAAMLLLQIKAAINEKKNGQVSFSVEDGQQTNYFDASISPLQSDTALMLVRDVSLRVRATQERQKFAKYQEQVSRNVPGVIYQFRMLPDRSMHFTFASEGLTKLFDVIPEQIQSNASAAFSNIHADDQKRIFTSILDSAKTLTNWEQTFRIKNKSGQIVWIEAKSTPYRDNDGSTVWNGYLHDVSERVQNEQQLQNSRNLLEESEHKLQQTIEAIPDPMLIFCEDFRIQFVNNKFEKVYGYTEEEVLNRRMEFLIPKELRKNHRAKQQTYLRAGGKNTRMESFLPTLNKAGQLIVVNASLNTFTAGGQKFIIVIMQDVTELKKRQDIILKQNETFRQIAWQQSHELRRPVANILGICNYFDDVSPKSHAELNDIIGYLRSEIKELDAIIRETVKQANESETRLNLPPPAHRSE</sequence>
<evidence type="ECO:0000259" key="3">
    <source>
        <dbReference type="PROSITE" id="PS50113"/>
    </source>
</evidence>
<dbReference type="InterPro" id="IPR000014">
    <property type="entry name" value="PAS"/>
</dbReference>
<protein>
    <submittedName>
        <fullName evidence="4">PAS domain S-box-containing protein</fullName>
    </submittedName>
</protein>
<keyword evidence="1" id="KW-0175">Coiled coil</keyword>
<reference evidence="4 5" key="1">
    <citation type="submission" date="2018-03" db="EMBL/GenBank/DDBJ databases">
        <title>Phenotypic and genomic properties of Cyclonatronum proteinivorum gen. nov., sp. nov., a haloalkaliphilic bacteroidete from soda lakes possessing Na+-translocating rhodopsin.</title>
        <authorList>
            <person name="Toshchakov S.V."/>
            <person name="Korzhenkov A."/>
            <person name="Samarov N.I."/>
            <person name="Kublanov I.V."/>
            <person name="Muntyan M.S."/>
            <person name="Sorokin D.Y."/>
        </authorList>
    </citation>
    <scope>NUCLEOTIDE SEQUENCE [LARGE SCALE GENOMIC DNA]</scope>
    <source>
        <strain evidence="4 5">Omega</strain>
    </source>
</reference>
<evidence type="ECO:0000259" key="2">
    <source>
        <dbReference type="PROSITE" id="PS50112"/>
    </source>
</evidence>
<name>A0A345UJG3_9BACT</name>
<dbReference type="PROSITE" id="PS50113">
    <property type="entry name" value="PAC"/>
    <property type="match status" value="1"/>
</dbReference>
<dbReference type="EMBL" id="CP027806">
    <property type="protein sequence ID" value="AXJ00615.1"/>
    <property type="molecule type" value="Genomic_DNA"/>
</dbReference>
<dbReference type="Gene3D" id="3.30.450.20">
    <property type="entry name" value="PAS domain"/>
    <property type="match status" value="4"/>
</dbReference>
<dbReference type="AlphaFoldDB" id="A0A345UJG3"/>
<dbReference type="PANTHER" id="PTHR44757">
    <property type="entry name" value="DIGUANYLATE CYCLASE DGCP"/>
    <property type="match status" value="1"/>
</dbReference>
<evidence type="ECO:0000313" key="5">
    <source>
        <dbReference type="Proteomes" id="UP000254808"/>
    </source>
</evidence>
<feature type="coiled-coil region" evidence="1">
    <location>
        <begin position="474"/>
        <end position="501"/>
    </location>
</feature>
<dbReference type="Proteomes" id="UP000254808">
    <property type="component" value="Chromosome"/>
</dbReference>
<dbReference type="CDD" id="cd00130">
    <property type="entry name" value="PAS"/>
    <property type="match status" value="3"/>
</dbReference>
<dbReference type="InterPro" id="IPR000700">
    <property type="entry name" value="PAS-assoc_C"/>
</dbReference>
<evidence type="ECO:0000256" key="1">
    <source>
        <dbReference type="SAM" id="Coils"/>
    </source>
</evidence>
<dbReference type="SUPFAM" id="SSF55785">
    <property type="entry name" value="PYP-like sensor domain (PAS domain)"/>
    <property type="match status" value="4"/>
</dbReference>
<accession>A0A345UJG3</accession>
<gene>
    <name evidence="4" type="ORF">CYPRO_1359</name>
</gene>
<dbReference type="KEGG" id="cprv:CYPRO_1359"/>
<organism evidence="4 5">
    <name type="scientific">Cyclonatronum proteinivorum</name>
    <dbReference type="NCBI Taxonomy" id="1457365"/>
    <lineage>
        <taxon>Bacteria</taxon>
        <taxon>Pseudomonadati</taxon>
        <taxon>Balneolota</taxon>
        <taxon>Balneolia</taxon>
        <taxon>Balneolales</taxon>
        <taxon>Cyclonatronaceae</taxon>
        <taxon>Cyclonatronum</taxon>
    </lineage>
</organism>
<proteinExistence type="predicted"/>
<evidence type="ECO:0000313" key="4">
    <source>
        <dbReference type="EMBL" id="AXJ00615.1"/>
    </source>
</evidence>
<dbReference type="InterPro" id="IPR001610">
    <property type="entry name" value="PAC"/>
</dbReference>